<feature type="signal peptide" evidence="1">
    <location>
        <begin position="1"/>
        <end position="20"/>
    </location>
</feature>
<dbReference type="RefSeq" id="WP_307270779.1">
    <property type="nucleotide sequence ID" value="NZ_JAUSVX010000002.1"/>
</dbReference>
<keyword evidence="3" id="KW-1185">Reference proteome</keyword>
<sequence>MRRFTLGLMIVIGSVPAVHAAEFLTPDQIKTTFVTGVPFTAETLAGKARTITLKADGSAEVVSKGQKKGETGKWRLSTDGYCSTWGKGTENCFLIKKVGKKYAVMTAKKEVVAHWSK</sequence>
<feature type="chain" id="PRO_5046195167" evidence="1">
    <location>
        <begin position="21"/>
        <end position="117"/>
    </location>
</feature>
<dbReference type="Proteomes" id="UP001242480">
    <property type="component" value="Unassembled WGS sequence"/>
</dbReference>
<dbReference type="EMBL" id="JAUSVX010000002">
    <property type="protein sequence ID" value="MDQ0468927.1"/>
    <property type="molecule type" value="Genomic_DNA"/>
</dbReference>
<protein>
    <submittedName>
        <fullName evidence="2">Uncharacterized protein</fullName>
    </submittedName>
</protein>
<evidence type="ECO:0000313" key="2">
    <source>
        <dbReference type="EMBL" id="MDQ0468927.1"/>
    </source>
</evidence>
<comment type="caution">
    <text evidence="2">The sequence shown here is derived from an EMBL/GenBank/DDBJ whole genome shotgun (WGS) entry which is preliminary data.</text>
</comment>
<organism evidence="2 3">
    <name type="scientific">Labrys wisconsinensis</name>
    <dbReference type="NCBI Taxonomy" id="425677"/>
    <lineage>
        <taxon>Bacteria</taxon>
        <taxon>Pseudomonadati</taxon>
        <taxon>Pseudomonadota</taxon>
        <taxon>Alphaproteobacteria</taxon>
        <taxon>Hyphomicrobiales</taxon>
        <taxon>Xanthobacteraceae</taxon>
        <taxon>Labrys</taxon>
    </lineage>
</organism>
<evidence type="ECO:0000256" key="1">
    <source>
        <dbReference type="SAM" id="SignalP"/>
    </source>
</evidence>
<keyword evidence="1" id="KW-0732">Signal</keyword>
<evidence type="ECO:0000313" key="3">
    <source>
        <dbReference type="Proteomes" id="UP001242480"/>
    </source>
</evidence>
<gene>
    <name evidence="2" type="ORF">QO011_001927</name>
</gene>
<proteinExistence type="predicted"/>
<reference evidence="2 3" key="1">
    <citation type="submission" date="2023-07" db="EMBL/GenBank/DDBJ databases">
        <title>Genomic Encyclopedia of Type Strains, Phase IV (KMG-IV): sequencing the most valuable type-strain genomes for metagenomic binning, comparative biology and taxonomic classification.</title>
        <authorList>
            <person name="Goeker M."/>
        </authorList>
    </citation>
    <scope>NUCLEOTIDE SEQUENCE [LARGE SCALE GENOMIC DNA]</scope>
    <source>
        <strain evidence="2 3">DSM 19619</strain>
    </source>
</reference>
<accession>A0ABU0J3T5</accession>
<name>A0ABU0J3T5_9HYPH</name>